<keyword evidence="3" id="KW-1185">Reference proteome</keyword>
<accession>A0A9N8D9U3</accession>
<sequence length="361" mass="39087">MYLQLPMSFTSNNNSNSNSNNNSNNNQGSDGNQIDANLFTSSFGVIIPPGFVPGNRDIICGKAAKQHSGNEWCRRLIEVELQQFWEQAKNSTKKRASTSKKKKKSSLSFTREEKATMVNRILSTVKTTNTLTGGFVRVDHRSGRWIRVPDHQARKKILEIMQDVAVSWGKAGTDTSLSSGERNSATNLLNQNFLQQYVAKQTAALHKSSEQQDGSPAAKRRRIDQQATSNNTMPHHSNVNNSTVAAAPAGARFSPPSAFSAASVAAALSSHDLEPNPVFPPNDHPSSSVASISGTSQHSHAAASRTHSPAAAAGRTAIMHQDGQIHEALRLQNFFGILEAAIPDDASDQDADPLEPNPFPR</sequence>
<feature type="region of interest" description="Disordered" evidence="1">
    <location>
        <begin position="1"/>
        <end position="33"/>
    </location>
</feature>
<feature type="compositionally biased region" description="Low complexity" evidence="1">
    <location>
        <begin position="11"/>
        <end position="26"/>
    </location>
</feature>
<feature type="compositionally biased region" description="Polar residues" evidence="1">
    <location>
        <begin position="284"/>
        <end position="297"/>
    </location>
</feature>
<proteinExistence type="predicted"/>
<name>A0A9N8D9U3_9STRA</name>
<reference evidence="2" key="1">
    <citation type="submission" date="2020-06" db="EMBL/GenBank/DDBJ databases">
        <authorList>
            <consortium name="Plant Systems Biology data submission"/>
        </authorList>
    </citation>
    <scope>NUCLEOTIDE SEQUENCE</scope>
    <source>
        <strain evidence="2">D6</strain>
    </source>
</reference>
<evidence type="ECO:0000313" key="2">
    <source>
        <dbReference type="EMBL" id="CAB9497886.1"/>
    </source>
</evidence>
<dbReference type="AlphaFoldDB" id="A0A9N8D9U3"/>
<feature type="compositionally biased region" description="Low complexity" evidence="1">
    <location>
        <begin position="298"/>
        <end position="312"/>
    </location>
</feature>
<protein>
    <submittedName>
        <fullName evidence="2">Uncharacterized protein</fullName>
    </submittedName>
</protein>
<feature type="region of interest" description="Disordered" evidence="1">
    <location>
        <begin position="274"/>
        <end position="312"/>
    </location>
</feature>
<feature type="compositionally biased region" description="Basic residues" evidence="1">
    <location>
        <begin position="91"/>
        <end position="105"/>
    </location>
</feature>
<dbReference type="EMBL" id="CAICTM010000027">
    <property type="protein sequence ID" value="CAB9497886.1"/>
    <property type="molecule type" value="Genomic_DNA"/>
</dbReference>
<evidence type="ECO:0000313" key="3">
    <source>
        <dbReference type="Proteomes" id="UP001153069"/>
    </source>
</evidence>
<organism evidence="2 3">
    <name type="scientific">Seminavis robusta</name>
    <dbReference type="NCBI Taxonomy" id="568900"/>
    <lineage>
        <taxon>Eukaryota</taxon>
        <taxon>Sar</taxon>
        <taxon>Stramenopiles</taxon>
        <taxon>Ochrophyta</taxon>
        <taxon>Bacillariophyta</taxon>
        <taxon>Bacillariophyceae</taxon>
        <taxon>Bacillariophycidae</taxon>
        <taxon>Naviculales</taxon>
        <taxon>Naviculaceae</taxon>
        <taxon>Seminavis</taxon>
    </lineage>
</organism>
<feature type="region of interest" description="Disordered" evidence="1">
    <location>
        <begin position="89"/>
        <end position="111"/>
    </location>
</feature>
<comment type="caution">
    <text evidence="2">The sequence shown here is derived from an EMBL/GenBank/DDBJ whole genome shotgun (WGS) entry which is preliminary data.</text>
</comment>
<dbReference type="Proteomes" id="UP001153069">
    <property type="component" value="Unassembled WGS sequence"/>
</dbReference>
<feature type="region of interest" description="Disordered" evidence="1">
    <location>
        <begin position="204"/>
        <end position="223"/>
    </location>
</feature>
<evidence type="ECO:0000256" key="1">
    <source>
        <dbReference type="SAM" id="MobiDB-lite"/>
    </source>
</evidence>
<gene>
    <name evidence="2" type="ORF">SEMRO_27_G018280.1</name>
</gene>